<dbReference type="EMBL" id="CAJVPV010005098">
    <property type="protein sequence ID" value="CAG8584817.1"/>
    <property type="molecule type" value="Genomic_DNA"/>
</dbReference>
<dbReference type="OrthoDB" id="4843387at2759"/>
<evidence type="ECO:0000313" key="2">
    <source>
        <dbReference type="EMBL" id="CAG8584817.1"/>
    </source>
</evidence>
<dbReference type="InterPro" id="IPR002492">
    <property type="entry name" value="Transposase_Tc1-like"/>
</dbReference>
<gene>
    <name evidence="2" type="ORF">AMORRO_LOCUS7075</name>
</gene>
<dbReference type="Pfam" id="PF01498">
    <property type="entry name" value="HTH_Tnp_Tc3_2"/>
    <property type="match status" value="1"/>
</dbReference>
<organism evidence="2 3">
    <name type="scientific">Acaulospora morrowiae</name>
    <dbReference type="NCBI Taxonomy" id="94023"/>
    <lineage>
        <taxon>Eukaryota</taxon>
        <taxon>Fungi</taxon>
        <taxon>Fungi incertae sedis</taxon>
        <taxon>Mucoromycota</taxon>
        <taxon>Glomeromycotina</taxon>
        <taxon>Glomeromycetes</taxon>
        <taxon>Diversisporales</taxon>
        <taxon>Acaulosporaceae</taxon>
        <taxon>Acaulospora</taxon>
    </lineage>
</organism>
<dbReference type="InterPro" id="IPR036388">
    <property type="entry name" value="WH-like_DNA-bd_sf"/>
</dbReference>
<evidence type="ECO:0000259" key="1">
    <source>
        <dbReference type="Pfam" id="PF01498"/>
    </source>
</evidence>
<dbReference type="GO" id="GO:0015074">
    <property type="term" value="P:DNA integration"/>
    <property type="evidence" value="ECO:0007669"/>
    <property type="project" value="InterPro"/>
</dbReference>
<dbReference type="GO" id="GO:0006313">
    <property type="term" value="P:DNA transposition"/>
    <property type="evidence" value="ECO:0007669"/>
    <property type="project" value="InterPro"/>
</dbReference>
<accession>A0A9N9C2R3</accession>
<dbReference type="Gene3D" id="1.10.10.10">
    <property type="entry name" value="Winged helix-like DNA-binding domain superfamily/Winged helix DNA-binding domain"/>
    <property type="match status" value="1"/>
</dbReference>
<protein>
    <submittedName>
        <fullName evidence="2">4235_t:CDS:1</fullName>
    </submittedName>
</protein>
<reference evidence="2" key="1">
    <citation type="submission" date="2021-06" db="EMBL/GenBank/DDBJ databases">
        <authorList>
            <person name="Kallberg Y."/>
            <person name="Tangrot J."/>
            <person name="Rosling A."/>
        </authorList>
    </citation>
    <scope>NUCLEOTIDE SEQUENCE</scope>
    <source>
        <strain evidence="2">CL551</strain>
    </source>
</reference>
<proteinExistence type="predicted"/>
<dbReference type="GO" id="GO:0003677">
    <property type="term" value="F:DNA binding"/>
    <property type="evidence" value="ECO:0007669"/>
    <property type="project" value="InterPro"/>
</dbReference>
<evidence type="ECO:0000313" key="3">
    <source>
        <dbReference type="Proteomes" id="UP000789342"/>
    </source>
</evidence>
<name>A0A9N9C2R3_9GLOM</name>
<comment type="caution">
    <text evidence="2">The sequence shown here is derived from an EMBL/GenBank/DDBJ whole genome shotgun (WGS) entry which is preliminary data.</text>
</comment>
<keyword evidence="3" id="KW-1185">Reference proteome</keyword>
<sequence>MSQYKIANSFEPPLPHTTVQSIIKKYNATGTVENQPRSGRQEILNNQDKEKIQNKVLKNSQSRSLTLKKIIESLNLNVYDKVICKAMKDMGINSYHAIFKPYVNPVNIAKRVTWCNEHLN</sequence>
<dbReference type="Proteomes" id="UP000789342">
    <property type="component" value="Unassembled WGS sequence"/>
</dbReference>
<feature type="non-terminal residue" evidence="2">
    <location>
        <position position="1"/>
    </location>
</feature>
<feature type="domain" description="Transposase Tc1-like" evidence="1">
    <location>
        <begin position="60"/>
        <end position="120"/>
    </location>
</feature>
<dbReference type="AlphaFoldDB" id="A0A9N9C2R3"/>